<evidence type="ECO:0000256" key="1">
    <source>
        <dbReference type="SAM" id="Phobius"/>
    </source>
</evidence>
<dbReference type="EMBL" id="JABRWJ010000012">
    <property type="protein sequence ID" value="NRF71528.1"/>
    <property type="molecule type" value="Genomic_DNA"/>
</dbReference>
<name>A0ABX2ESF1_9BURK</name>
<evidence type="ECO:0000313" key="2">
    <source>
        <dbReference type="EMBL" id="NRF71528.1"/>
    </source>
</evidence>
<dbReference type="RefSeq" id="WP_173132880.1">
    <property type="nucleotide sequence ID" value="NZ_JABRWJ010000012.1"/>
</dbReference>
<sequence length="271" mass="29611">MNVLPCSLPPPGLCGPGRISRRGALAVVAASLAPAHTLAAGALLLMMLPSIATGVLALLGLRQQLAVERERHDSDRDRSREALMLERQRLAMDWQAAQRNQRVTLLTTLLQFDEDFRRSAIEQLMGNVAVDRAHRHPVTALLADDLDGRGSRVGLRHGHLAVQRGDDGGWIDNQLLVDLARTPNADAEDPLPVPVTGFVRDLNRQMTNAHQERFAQSMRTTVDDVRRNWVLAGERKLSRARRPSGHPDTVAAAFMPAKGNGAARYAVTMAG</sequence>
<keyword evidence="3" id="KW-1185">Reference proteome</keyword>
<accession>A0ABX2ESF1</accession>
<evidence type="ECO:0000313" key="3">
    <source>
        <dbReference type="Proteomes" id="UP000737171"/>
    </source>
</evidence>
<organism evidence="2 3">
    <name type="scientific">Pseudaquabacterium terrae</name>
    <dbReference type="NCBI Taxonomy" id="2732868"/>
    <lineage>
        <taxon>Bacteria</taxon>
        <taxon>Pseudomonadati</taxon>
        <taxon>Pseudomonadota</taxon>
        <taxon>Betaproteobacteria</taxon>
        <taxon>Burkholderiales</taxon>
        <taxon>Sphaerotilaceae</taxon>
        <taxon>Pseudaquabacterium</taxon>
    </lineage>
</organism>
<keyword evidence="1" id="KW-1133">Transmembrane helix</keyword>
<keyword evidence="1" id="KW-0812">Transmembrane</keyword>
<comment type="caution">
    <text evidence="2">The sequence shown here is derived from an EMBL/GenBank/DDBJ whole genome shotgun (WGS) entry which is preliminary data.</text>
</comment>
<reference evidence="2 3" key="1">
    <citation type="submission" date="2020-05" db="EMBL/GenBank/DDBJ databases">
        <title>Aquincola sp. isolate from soil.</title>
        <authorList>
            <person name="Han J."/>
            <person name="Kim D.-U."/>
        </authorList>
    </citation>
    <scope>NUCLEOTIDE SEQUENCE [LARGE SCALE GENOMIC DNA]</scope>
    <source>
        <strain evidence="2 3">S2</strain>
    </source>
</reference>
<proteinExistence type="predicted"/>
<gene>
    <name evidence="2" type="ORF">HLB44_31525</name>
</gene>
<dbReference type="Proteomes" id="UP000737171">
    <property type="component" value="Unassembled WGS sequence"/>
</dbReference>
<protein>
    <submittedName>
        <fullName evidence="2">Uncharacterized protein</fullName>
    </submittedName>
</protein>
<feature type="transmembrane region" description="Helical" evidence="1">
    <location>
        <begin position="38"/>
        <end position="61"/>
    </location>
</feature>
<keyword evidence="1" id="KW-0472">Membrane</keyword>